<evidence type="ECO:0000256" key="1">
    <source>
        <dbReference type="ARBA" id="ARBA00005695"/>
    </source>
</evidence>
<dbReference type="Gene3D" id="3.40.190.10">
    <property type="entry name" value="Periplasmic binding protein-like II"/>
    <property type="match status" value="1"/>
</dbReference>
<keyword evidence="2" id="KW-0813">Transport</keyword>
<protein>
    <recommendedName>
        <fullName evidence="5">Solute-binding protein family 5 domain-containing protein</fullName>
    </recommendedName>
</protein>
<name>A0ABR8PSX9_9CLOT</name>
<dbReference type="PANTHER" id="PTHR30290">
    <property type="entry name" value="PERIPLASMIC BINDING COMPONENT OF ABC TRANSPORTER"/>
    <property type="match status" value="1"/>
</dbReference>
<evidence type="ECO:0000256" key="2">
    <source>
        <dbReference type="ARBA" id="ARBA00022448"/>
    </source>
</evidence>
<dbReference type="Proteomes" id="UP000627781">
    <property type="component" value="Unassembled WGS sequence"/>
</dbReference>
<dbReference type="PANTHER" id="PTHR30290:SF9">
    <property type="entry name" value="OLIGOPEPTIDE-BINDING PROTEIN APPA"/>
    <property type="match status" value="1"/>
</dbReference>
<dbReference type="InterPro" id="IPR000914">
    <property type="entry name" value="SBP_5_dom"/>
</dbReference>
<dbReference type="EMBL" id="JACSRA010000010">
    <property type="protein sequence ID" value="MBD7911285.1"/>
    <property type="molecule type" value="Genomic_DNA"/>
</dbReference>
<organism evidence="6 7">
    <name type="scientific">Clostridium cibarium</name>
    <dbReference type="NCBI Taxonomy" id="2762247"/>
    <lineage>
        <taxon>Bacteria</taxon>
        <taxon>Bacillati</taxon>
        <taxon>Bacillota</taxon>
        <taxon>Clostridia</taxon>
        <taxon>Eubacteriales</taxon>
        <taxon>Clostridiaceae</taxon>
        <taxon>Clostridium</taxon>
    </lineage>
</organism>
<dbReference type="SUPFAM" id="SSF53850">
    <property type="entry name" value="Periplasmic binding protein-like II"/>
    <property type="match status" value="1"/>
</dbReference>
<evidence type="ECO:0000256" key="3">
    <source>
        <dbReference type="ARBA" id="ARBA00022729"/>
    </source>
</evidence>
<dbReference type="InterPro" id="IPR039424">
    <property type="entry name" value="SBP_5"/>
</dbReference>
<accession>A0ABR8PSX9</accession>
<evidence type="ECO:0000259" key="5">
    <source>
        <dbReference type="Pfam" id="PF00496"/>
    </source>
</evidence>
<evidence type="ECO:0000256" key="4">
    <source>
        <dbReference type="SAM" id="SignalP"/>
    </source>
</evidence>
<feature type="chain" id="PRO_5047013366" description="Solute-binding protein family 5 domain-containing protein" evidence="4">
    <location>
        <begin position="25"/>
        <end position="628"/>
    </location>
</feature>
<dbReference type="Gene3D" id="3.10.105.10">
    <property type="entry name" value="Dipeptide-binding Protein, Domain 3"/>
    <property type="match status" value="1"/>
</dbReference>
<evidence type="ECO:0000313" key="7">
    <source>
        <dbReference type="Proteomes" id="UP000627781"/>
    </source>
</evidence>
<reference evidence="6 7" key="1">
    <citation type="submission" date="2020-08" db="EMBL/GenBank/DDBJ databases">
        <title>A Genomic Blueprint of the Chicken Gut Microbiome.</title>
        <authorList>
            <person name="Gilroy R."/>
            <person name="Ravi A."/>
            <person name="Getino M."/>
            <person name="Pursley I."/>
            <person name="Horton D.L."/>
            <person name="Alikhan N.-F."/>
            <person name="Baker D."/>
            <person name="Gharbi K."/>
            <person name="Hall N."/>
            <person name="Watson M."/>
            <person name="Adriaenssens E.M."/>
            <person name="Foster-Nyarko E."/>
            <person name="Jarju S."/>
            <person name="Secka A."/>
            <person name="Antonio M."/>
            <person name="Oren A."/>
            <person name="Chaudhuri R."/>
            <person name="La Ragione R.M."/>
            <person name="Hildebrand F."/>
            <person name="Pallen M.J."/>
        </authorList>
    </citation>
    <scope>NUCLEOTIDE SEQUENCE [LARGE SCALE GENOMIC DNA]</scope>
    <source>
        <strain evidence="6 7">Sa3CVN1</strain>
    </source>
</reference>
<gene>
    <name evidence="6" type="ORF">H9661_07955</name>
</gene>
<sequence length="628" mass="70157">MKRTKLTKLIAVAIIASISVTSFTACGNSKKTQENKPSVEDSVSKVETTLTNAKLDGEEAPSDGTTLTTMMTFTPAPAGHGNPAVNGGPDWSMEPIMYDYLCGYSSKPEKTFKPSLLESYEFKDKVLTLKLRQGLKWSDGSPLNADDLLCNLYMDMTVNKIAYYAESVTKVNDVTVQVKYNTDASLILDYMLKSPIRYAKKVYGKWSDVFQDAFTKNREAKPDGNYKFTKEGDDKVAAATVEFDNYLPDIKQALCSGPYMPTTVTSSEMIFERNPNYRTKMKIEKIKGIRPTSTESSAVAVMNKEYDAEGMGLSLDMAQKVAENNKETIRQMLIPEYSELGFCFNVNKAPTDDVKVRKAIAYIIDKAQIAPVSEPGMRVGDQYAVGLPPSIRDKYFDKDFLSTLDDYTVNLDKAKELLKEAGWKESGGKWVDSSGQSPEIKIAGVGEFPAYVVMGEAATNMLKDFGLNASFTPKESAAYNDYATSGDAAMVIDGFGSTTGTQHPFEAYDSLSWYGKRMNIKNPDKGDQVYKDPVTGEDFKYTEKLLELFRTKNDSEVTEKAKDFAKFFNDSMYFIPITEKFYIYRIHNNKLSMSPAKTGEQLSDFYWSGTTSALLGKMLRDNQVYYIK</sequence>
<feature type="signal peptide" evidence="4">
    <location>
        <begin position="1"/>
        <end position="24"/>
    </location>
</feature>
<comment type="similarity">
    <text evidence="1">Belongs to the bacterial solute-binding protein 5 family.</text>
</comment>
<dbReference type="PROSITE" id="PS51257">
    <property type="entry name" value="PROKAR_LIPOPROTEIN"/>
    <property type="match status" value="1"/>
</dbReference>
<keyword evidence="3 4" id="KW-0732">Signal</keyword>
<feature type="domain" description="Solute-binding protein family 5" evidence="5">
    <location>
        <begin position="112"/>
        <end position="504"/>
    </location>
</feature>
<keyword evidence="7" id="KW-1185">Reference proteome</keyword>
<dbReference type="RefSeq" id="WP_191768148.1">
    <property type="nucleotide sequence ID" value="NZ_JACSRA010000010.1"/>
</dbReference>
<proteinExistence type="inferred from homology"/>
<evidence type="ECO:0000313" key="6">
    <source>
        <dbReference type="EMBL" id="MBD7911285.1"/>
    </source>
</evidence>
<dbReference type="InterPro" id="IPR030678">
    <property type="entry name" value="Peptide/Ni-bd"/>
</dbReference>
<dbReference type="PIRSF" id="PIRSF002741">
    <property type="entry name" value="MppA"/>
    <property type="match status" value="1"/>
</dbReference>
<dbReference type="Pfam" id="PF00496">
    <property type="entry name" value="SBP_bac_5"/>
    <property type="match status" value="1"/>
</dbReference>
<comment type="caution">
    <text evidence="6">The sequence shown here is derived from an EMBL/GenBank/DDBJ whole genome shotgun (WGS) entry which is preliminary data.</text>
</comment>